<name>A0A833HLF2_9FIRM</name>
<dbReference type="OrthoDB" id="186379at2"/>
<comment type="caution">
    <text evidence="3">The sequence shown here is derived from an EMBL/GenBank/DDBJ whole genome shotgun (WGS) entry which is preliminary data.</text>
</comment>
<dbReference type="Pfam" id="PF12849">
    <property type="entry name" value="PBP_like_2"/>
    <property type="match status" value="1"/>
</dbReference>
<keyword evidence="1" id="KW-0732">Signal</keyword>
<dbReference type="PROSITE" id="PS51257">
    <property type="entry name" value="PROKAR_LIPOPROTEIN"/>
    <property type="match status" value="1"/>
</dbReference>
<dbReference type="AlphaFoldDB" id="A0A833HLF2"/>
<organism evidence="3 4">
    <name type="scientific">Alkaliphilus serpentinus</name>
    <dbReference type="NCBI Taxonomy" id="1482731"/>
    <lineage>
        <taxon>Bacteria</taxon>
        <taxon>Bacillati</taxon>
        <taxon>Bacillota</taxon>
        <taxon>Clostridia</taxon>
        <taxon>Peptostreptococcales</taxon>
        <taxon>Natronincolaceae</taxon>
        <taxon>Alkaliphilus</taxon>
    </lineage>
</organism>
<accession>A0A833HLF2</accession>
<feature type="domain" description="PBP" evidence="2">
    <location>
        <begin position="50"/>
        <end position="274"/>
    </location>
</feature>
<evidence type="ECO:0000313" key="3">
    <source>
        <dbReference type="EMBL" id="KAB3525735.1"/>
    </source>
</evidence>
<dbReference type="InterPro" id="IPR052738">
    <property type="entry name" value="ABC-Tungstate_binding"/>
</dbReference>
<evidence type="ECO:0000259" key="2">
    <source>
        <dbReference type="Pfam" id="PF12849"/>
    </source>
</evidence>
<feature type="signal peptide" evidence="1">
    <location>
        <begin position="1"/>
        <end position="24"/>
    </location>
</feature>
<dbReference type="SUPFAM" id="SSF53850">
    <property type="entry name" value="Periplasmic binding protein-like II"/>
    <property type="match status" value="1"/>
</dbReference>
<gene>
    <name evidence="3" type="ORF">F8153_14630</name>
</gene>
<dbReference type="RefSeq" id="WP_151867096.1">
    <property type="nucleotide sequence ID" value="NZ_WBZB01000057.1"/>
</dbReference>
<evidence type="ECO:0000256" key="1">
    <source>
        <dbReference type="SAM" id="SignalP"/>
    </source>
</evidence>
<dbReference type="InterPro" id="IPR024370">
    <property type="entry name" value="PBP_domain"/>
</dbReference>
<feature type="chain" id="PRO_5038765772" evidence="1">
    <location>
        <begin position="25"/>
        <end position="298"/>
    </location>
</feature>
<dbReference type="EMBL" id="WBZB01000057">
    <property type="protein sequence ID" value="KAB3525735.1"/>
    <property type="molecule type" value="Genomic_DNA"/>
</dbReference>
<evidence type="ECO:0000313" key="4">
    <source>
        <dbReference type="Proteomes" id="UP000465601"/>
    </source>
</evidence>
<dbReference type="PANTHER" id="PTHR37945">
    <property type="entry name" value="EXTRACELLULAR TUNGSTATE BINDING PROTEIN"/>
    <property type="match status" value="1"/>
</dbReference>
<proteinExistence type="predicted"/>
<dbReference type="Proteomes" id="UP000465601">
    <property type="component" value="Unassembled WGS sequence"/>
</dbReference>
<reference evidence="3 4" key="1">
    <citation type="submission" date="2019-10" db="EMBL/GenBank/DDBJ databases">
        <title>Alkaliphilus serpentinus sp. nov. and Alkaliphilus pronyensis sp. nov., two novel anaerobic alkaliphilic species isolated from the serpentinized-hosted hydrothermal field of the Prony Bay (New Caledonia).</title>
        <authorList>
            <person name="Postec A."/>
        </authorList>
    </citation>
    <scope>NUCLEOTIDE SEQUENCE [LARGE SCALE GENOMIC DNA]</scope>
    <source>
        <strain evidence="3 4">LacT</strain>
    </source>
</reference>
<dbReference type="PANTHER" id="PTHR37945:SF1">
    <property type="entry name" value="EXTRACELLULAR TUNGSTATE BINDING PROTEIN"/>
    <property type="match status" value="1"/>
</dbReference>
<keyword evidence="4" id="KW-1185">Reference proteome</keyword>
<sequence>MFSRKKAKSLLFIMLSTLLILSLAIGCTNPNDEKNEFNENPDNKEIAVENKDLILSTTTSTENSGLLDYILPVFQEETGIEVKVVAVGTGQALKMGEDGEADVLLVHAKASEEEFVANGHGVERYDVMYNDFILIGPKEDPLKVKEAAGKNITEAMKLIFENNGTFVSRGDDSGTHKKELSLWRELGIEPEGDNYISAGQGMGAVIQMTDEMKGYTLTDRATYLSMMEEIEAVIVVEGDERLFNQYGIIAVDPSKNDKINNEAANLLIEWILSEKGQKLIGEFGKDKYGQSLFIPNAK</sequence>
<protein>
    <submittedName>
        <fullName evidence="3">Tungsten ABC transporter substrate-binding protein</fullName>
    </submittedName>
</protein>
<dbReference type="Gene3D" id="3.40.190.10">
    <property type="entry name" value="Periplasmic binding protein-like II"/>
    <property type="match status" value="2"/>
</dbReference>